<reference evidence="2 3" key="1">
    <citation type="journal article" date="2012" name="PLoS ONE">
        <title>The purine-utilizing bacterium Clostridium acidurici 9a: a genome-guided metabolic reconsideration.</title>
        <authorList>
            <person name="Hartwich K."/>
            <person name="Poehlein A."/>
            <person name="Daniel R."/>
        </authorList>
    </citation>
    <scope>NUCLEOTIDE SEQUENCE [LARGE SCALE GENOMIC DNA]</scope>
    <source>
        <strain evidence="3">ATCC 7906 / DSM 604 / BCRC 14475 / CIP 104303 / KCTC 5404 / NCIMB 10678 / 9a</strain>
    </source>
</reference>
<dbReference type="EMBL" id="CP003326">
    <property type="protein sequence ID" value="AFS79205.1"/>
    <property type="molecule type" value="Genomic_DNA"/>
</dbReference>
<gene>
    <name evidence="2" type="ordered locus">Curi_c22020</name>
</gene>
<name>K0B2N8_GOTA9</name>
<evidence type="ECO:0000313" key="2">
    <source>
        <dbReference type="EMBL" id="AFS79205.1"/>
    </source>
</evidence>
<dbReference type="STRING" id="1128398.Curi_c22020"/>
<organism evidence="2 3">
    <name type="scientific">Gottschalkia acidurici (strain ATCC 7906 / DSM 604 / BCRC 14475 / CIP 104303 / KCTC 5404 / NCIMB 10678 / 9a)</name>
    <name type="common">Clostridium acidurici</name>
    <dbReference type="NCBI Taxonomy" id="1128398"/>
    <lineage>
        <taxon>Bacteria</taxon>
        <taxon>Bacillati</taxon>
        <taxon>Bacillota</taxon>
        <taxon>Tissierellia</taxon>
        <taxon>Tissierellales</taxon>
        <taxon>Gottschalkiaceae</taxon>
        <taxon>Gottschalkia</taxon>
    </lineage>
</organism>
<keyword evidence="3" id="KW-1185">Reference proteome</keyword>
<sequence>MKKVSILLCMFFTMFIFASCSGNTETPEQATTNALNAVKSLNKQEAEKYFTYSDLIKENSSKEDLLENEETLKLMLKNLNFKILSSDVKNDSAVVKAEITSIDMKPILGEYISQAFSTAMSNAFVQDENNSEDDEMEQIFIDLLKNEDNKLLTSVVDVKLTKVEGVWKLDMDESLKDAIFGGLISSTEGFGGGNKLNEINNYIVGDLWNEGFCDIDSYLKIGKNSVGKTMDIDLTLTQLDESMSKKPEYDTYINGLEDEKYSNLKMIWGKLSSEIDRLYGLIKAKKPTANASDYEFDTGLFSQYLNAFSDEISKLDE</sequence>
<evidence type="ECO:0000256" key="1">
    <source>
        <dbReference type="SAM" id="SignalP"/>
    </source>
</evidence>
<keyword evidence="2" id="KW-0449">Lipoprotein</keyword>
<feature type="signal peptide" evidence="1">
    <location>
        <begin position="1"/>
        <end position="18"/>
    </location>
</feature>
<dbReference type="eggNOG" id="COG2247">
    <property type="taxonomic scope" value="Bacteria"/>
</dbReference>
<dbReference type="OrthoDB" id="2612216at2"/>
<keyword evidence="1" id="KW-0732">Signal</keyword>
<accession>K0B2N8</accession>
<dbReference type="PROSITE" id="PS51257">
    <property type="entry name" value="PROKAR_LIPOPROTEIN"/>
    <property type="match status" value="1"/>
</dbReference>
<proteinExistence type="predicted"/>
<dbReference type="HOGENOM" id="CLU_876327_0_0_9"/>
<dbReference type="KEGG" id="cad:Curi_c22020"/>
<dbReference type="AlphaFoldDB" id="K0B2N8"/>
<dbReference type="Proteomes" id="UP000006094">
    <property type="component" value="Chromosome"/>
</dbReference>
<dbReference type="RefSeq" id="WP_014968341.1">
    <property type="nucleotide sequence ID" value="NC_018664.1"/>
</dbReference>
<evidence type="ECO:0000313" key="3">
    <source>
        <dbReference type="Proteomes" id="UP000006094"/>
    </source>
</evidence>
<protein>
    <submittedName>
        <fullName evidence="2">Lipoprotein</fullName>
    </submittedName>
</protein>
<feature type="chain" id="PRO_5039645517" evidence="1">
    <location>
        <begin position="19"/>
        <end position="317"/>
    </location>
</feature>